<evidence type="ECO:0000313" key="4">
    <source>
        <dbReference type="Proteomes" id="UP000321947"/>
    </source>
</evidence>
<proteinExistence type="predicted"/>
<evidence type="ECO:0000313" key="2">
    <source>
        <dbReference type="EMBL" id="TYJ96281.1"/>
    </source>
</evidence>
<evidence type="ECO:0000313" key="1">
    <source>
        <dbReference type="EMBL" id="KAA0045046.1"/>
    </source>
</evidence>
<dbReference type="EMBL" id="SSTD01019745">
    <property type="protein sequence ID" value="TYJ96281.1"/>
    <property type="molecule type" value="Genomic_DNA"/>
</dbReference>
<accession>A0A5A7TSC7</accession>
<dbReference type="AlphaFoldDB" id="A0A5A7TSC7"/>
<protein>
    <submittedName>
        <fullName evidence="1">Gag-proteinase polyprotein</fullName>
    </submittedName>
</protein>
<dbReference type="Proteomes" id="UP000321393">
    <property type="component" value="Unassembled WGS sequence"/>
</dbReference>
<sequence length="165" mass="18869">MDKIREGNSTTRPPFLDGGNYGYWKAHMVVLLMSLDMRSWRAIILEWEHPTEKDEIGKVTRKSKLKWTSEEDDAAVGNSRALNALFNVVDHNMGYPEEDETIAEFNVRVLDIANESDALGEKMYDSKLVQKVLRSLPSRFNMKITAIEEANDLSKMKLDELFGSL</sequence>
<comment type="caution">
    <text evidence="1">The sequence shown here is derived from an EMBL/GenBank/DDBJ whole genome shotgun (WGS) entry which is preliminary data.</text>
</comment>
<dbReference type="Proteomes" id="UP000321947">
    <property type="component" value="Unassembled WGS sequence"/>
</dbReference>
<dbReference type="PANTHER" id="PTHR35317:SF35">
    <property type="entry name" value="DUF4219 DOMAIN-CONTAINING PROTEIN"/>
    <property type="match status" value="1"/>
</dbReference>
<name>A0A5A7TSC7_CUCMM</name>
<dbReference type="Pfam" id="PF14223">
    <property type="entry name" value="Retrotran_gag_2"/>
    <property type="match status" value="1"/>
</dbReference>
<dbReference type="EMBL" id="SSTE01014747">
    <property type="protein sequence ID" value="KAA0045046.1"/>
    <property type="molecule type" value="Genomic_DNA"/>
</dbReference>
<reference evidence="3 4" key="1">
    <citation type="submission" date="2019-08" db="EMBL/GenBank/DDBJ databases">
        <title>Draft genome sequences of two oriental melons (Cucumis melo L. var makuwa).</title>
        <authorList>
            <person name="Kwon S.-Y."/>
        </authorList>
    </citation>
    <scope>NUCLEOTIDE SEQUENCE [LARGE SCALE GENOMIC DNA]</scope>
    <source>
        <strain evidence="4">cv. Chang Bougi</strain>
        <strain evidence="3">cv. SW 3</strain>
        <tissue evidence="1">Leaf</tissue>
    </source>
</reference>
<evidence type="ECO:0000313" key="3">
    <source>
        <dbReference type="Proteomes" id="UP000321393"/>
    </source>
</evidence>
<organism evidence="1 3">
    <name type="scientific">Cucumis melo var. makuwa</name>
    <name type="common">Oriental melon</name>
    <dbReference type="NCBI Taxonomy" id="1194695"/>
    <lineage>
        <taxon>Eukaryota</taxon>
        <taxon>Viridiplantae</taxon>
        <taxon>Streptophyta</taxon>
        <taxon>Embryophyta</taxon>
        <taxon>Tracheophyta</taxon>
        <taxon>Spermatophyta</taxon>
        <taxon>Magnoliopsida</taxon>
        <taxon>eudicotyledons</taxon>
        <taxon>Gunneridae</taxon>
        <taxon>Pentapetalae</taxon>
        <taxon>rosids</taxon>
        <taxon>fabids</taxon>
        <taxon>Cucurbitales</taxon>
        <taxon>Cucurbitaceae</taxon>
        <taxon>Benincaseae</taxon>
        <taxon>Cucumis</taxon>
    </lineage>
</organism>
<dbReference type="OrthoDB" id="1112795at2759"/>
<gene>
    <name evidence="2" type="ORF">E5676_scaffold78209G00740</name>
    <name evidence="1" type="ORF">E6C27_scaffold30G00340</name>
</gene>
<dbReference type="PANTHER" id="PTHR35317">
    <property type="entry name" value="OS04G0629600 PROTEIN"/>
    <property type="match status" value="1"/>
</dbReference>